<dbReference type="Gene3D" id="3.40.50.300">
    <property type="entry name" value="P-loop containing nucleotide triphosphate hydrolases"/>
    <property type="match status" value="2"/>
</dbReference>
<dbReference type="InterPro" id="IPR001650">
    <property type="entry name" value="Helicase_C-like"/>
</dbReference>
<evidence type="ECO:0000256" key="8">
    <source>
        <dbReference type="ARBA" id="ARBA00023235"/>
    </source>
</evidence>
<keyword evidence="3" id="KW-0378">Hydrolase</keyword>
<organism evidence="12 13">
    <name type="scientific">Tessaracoccus lacteus</name>
    <dbReference type="NCBI Taxonomy" id="3041766"/>
    <lineage>
        <taxon>Bacteria</taxon>
        <taxon>Bacillati</taxon>
        <taxon>Actinomycetota</taxon>
        <taxon>Actinomycetes</taxon>
        <taxon>Propionibacteriales</taxon>
        <taxon>Propionibacteriaceae</taxon>
        <taxon>Tessaracoccus</taxon>
    </lineage>
</organism>
<dbReference type="InterPro" id="IPR013701">
    <property type="entry name" value="Lhr-like_DEAD/DEAH_assoc"/>
</dbReference>
<dbReference type="Pfam" id="PF23235">
    <property type="entry name" value="WHD_3rd_Lhr"/>
    <property type="match status" value="1"/>
</dbReference>
<dbReference type="Pfam" id="PF00271">
    <property type="entry name" value="Helicase_C"/>
    <property type="match status" value="1"/>
</dbReference>
<evidence type="ECO:0000259" key="11">
    <source>
        <dbReference type="PROSITE" id="PS51194"/>
    </source>
</evidence>
<dbReference type="EMBL" id="CP123967">
    <property type="protein sequence ID" value="WGT46363.1"/>
    <property type="molecule type" value="Genomic_DNA"/>
</dbReference>
<dbReference type="Pfam" id="PF23236">
    <property type="entry name" value="WHD_2nd_Lhr"/>
    <property type="match status" value="1"/>
</dbReference>
<dbReference type="RefSeq" id="WP_281144163.1">
    <property type="nucleotide sequence ID" value="NZ_CP123967.1"/>
</dbReference>
<evidence type="ECO:0000313" key="13">
    <source>
        <dbReference type="Proteomes" id="UP001244136"/>
    </source>
</evidence>
<keyword evidence="1" id="KW-0547">Nucleotide-binding</keyword>
<evidence type="ECO:0000256" key="9">
    <source>
        <dbReference type="SAM" id="MobiDB-lite"/>
    </source>
</evidence>
<gene>
    <name evidence="12" type="ORF">QH948_09375</name>
</gene>
<evidence type="ECO:0000256" key="1">
    <source>
        <dbReference type="ARBA" id="ARBA00022741"/>
    </source>
</evidence>
<dbReference type="SUPFAM" id="SSF52540">
    <property type="entry name" value="P-loop containing nucleoside triphosphate hydrolases"/>
    <property type="match status" value="1"/>
</dbReference>
<dbReference type="SMART" id="SM00490">
    <property type="entry name" value="HELICc"/>
    <property type="match status" value="1"/>
</dbReference>
<feature type="domain" description="Helicase ATP-binding" evidence="10">
    <location>
        <begin position="31"/>
        <end position="222"/>
    </location>
</feature>
<feature type="region of interest" description="Disordered" evidence="9">
    <location>
        <begin position="1256"/>
        <end position="1297"/>
    </location>
</feature>
<dbReference type="InterPro" id="IPR003593">
    <property type="entry name" value="AAA+_ATPase"/>
</dbReference>
<keyword evidence="4 12" id="KW-0347">Helicase</keyword>
<evidence type="ECO:0000256" key="3">
    <source>
        <dbReference type="ARBA" id="ARBA00022801"/>
    </source>
</evidence>
<dbReference type="InterPro" id="IPR027417">
    <property type="entry name" value="P-loop_NTPase"/>
</dbReference>
<evidence type="ECO:0000256" key="6">
    <source>
        <dbReference type="ARBA" id="ARBA00023125"/>
    </source>
</evidence>
<proteinExistence type="predicted"/>
<dbReference type="InterPro" id="IPR055369">
    <property type="entry name" value="WH2_Lhr"/>
</dbReference>
<dbReference type="InterPro" id="IPR052511">
    <property type="entry name" value="ATP-dep_Helicase"/>
</dbReference>
<feature type="domain" description="Helicase C-terminal" evidence="11">
    <location>
        <begin position="279"/>
        <end position="459"/>
    </location>
</feature>
<keyword evidence="13" id="KW-1185">Reference proteome</keyword>
<dbReference type="GO" id="GO:0004386">
    <property type="term" value="F:helicase activity"/>
    <property type="evidence" value="ECO:0007669"/>
    <property type="project" value="UniProtKB-KW"/>
</dbReference>
<keyword evidence="2" id="KW-0227">DNA damage</keyword>
<dbReference type="InterPro" id="IPR011545">
    <property type="entry name" value="DEAD/DEAH_box_helicase_dom"/>
</dbReference>
<sequence length="1521" mass="161060">MTDPLARFTAPTREWFAGVFHEPTAVQVDAWDAISAGRHALVVAPTGSGKTLAAFLWALDRLATGRDDGRRGVRVLYVSPLKALGVDVERNLRAPLTGIRLAAARLGLPEPDITVGVRSGDTTPRERAALSRRPPDVLITTPESLYLMLTSSARETLTDVETVIVDEIHAVAGTKRGTHLALSLERLDALVGRDVQRVALSATVRPIERVAAFLGGDRAVEIVAPATRKLWDVSVRLPVADLANPGPAPGAPTDPLLVGPGTDTVTVGAPAGNSVWPHVEEAVYESILQGRSTLVFTNGRRTAERLTGRLNEIWAERHDPDALPDWPARPPAQVMASADHVRGAPLVIARAHHGSVSKEQRAEIEGALKSGELRCVVATSSLELGIDMGAVDRVIQIGAAPSVASALQRVGRAGHVVGAVSVGDVYPLFRGDLAAAVVTTERMLDGRIEELKVPRAPLDVLAQQTVAAAAAAGDAGLDVAEWLASVRRSLPYASLDASLLDAVVELLTGAYPSADFASLRARLTLLDGRLYPRPGALRLAATSGGTIPDRGLFGVFLAGEEQGPRRVGELDEEMVHESRVGDVFALGASSWRIEEITRDRVLVTPAPGNTGRLPFWRGEDDGRPAELGRHIGELQREAARDPGRLDRDFVDANTSANLATYLAEQRGATGAVPDDRTVVIERFRDELGDWRVVVHSPLGRRLLGAWSLIMADALSRETGVDVTPLAADDGVVLRLPDSDVVERLGSLLVPDPAEVERIVTEQVGGTALFAGRFRECAARALLLPRPNPGRRAPLWQQRQRAAQLLEVARHHPRFPIVLETVREVTQDVYDVPGLVELARQLRAGSVRLIEVVTEAPSPFAASILFRYPGAFIYDGDVPLAEKRAALLSMDPQLLAAALGTLDLREVLDADVVAEVVAELQHTAPGRLARNPEELADLTRLLGPIRLADLPRLVAGDLDISTAIEALGRRVAVLPVAGADRLVAAPDLGLLRDALGIPVPAGFAAQPDPVGRDPLTQLVARFARVNGPFTAALVSAEFGLGPATAQLVLDREVAARRLVAGRFTPGASDAEYVDPEVLRRIRSRSLARARAELQPVSGSGYARFLLASHQLADPPPSSPDEVLLALQRLAGAALPASAWETHVLPGRVAGYRPEHLDALLAEGEVAIRVRGSAGPNDPLIALVPVDDLDLLPPLDEVDEESAAVASAVAAGEGTWQAFAPGLPGEACAARLDALWRAAEQGAVAPSSMAPVRARVGGATRGAHKAARPSPRRRARIPRLGRPLGTPSVDTPPAGTGRWHRVADQQGTAADRALALASSWLERFGVITRGGVTADGTPGGFAAAYRLLAQLEAAGKVLRGYLIEGLGGAQFSTPDVIEELRRHADAPDVDAWPSGATHPVPVVLAALDPANPYGSVLPWPEHPVAHPARAAGALVVVADGLCLAHLTRGGRVLTLFAQGPEREEHARLVVAALRAAVGAGRMARVRIEEVDGTRIGASGLEQAMLEAGARITPKGIAIEADRA</sequence>
<keyword evidence="7" id="KW-0234">DNA repair</keyword>
<dbReference type="SMART" id="SM00382">
    <property type="entry name" value="AAA"/>
    <property type="match status" value="1"/>
</dbReference>
<reference evidence="12 13" key="1">
    <citation type="journal article" date="2008" name="Int. J. Syst. Evol. Microbiol.">
        <title>Tessaracoccus flavescens sp. nov., isolated from marine sediment.</title>
        <authorList>
            <person name="Lee D.W."/>
            <person name="Lee S.D."/>
        </authorList>
    </citation>
    <scope>NUCLEOTIDE SEQUENCE [LARGE SCALE GENOMIC DNA]</scope>
    <source>
        <strain evidence="12 13">T21</strain>
    </source>
</reference>
<dbReference type="Proteomes" id="UP001244136">
    <property type="component" value="Chromosome"/>
</dbReference>
<protein>
    <submittedName>
        <fullName evidence="12">DEAD/DEAH box helicase</fullName>
    </submittedName>
</protein>
<dbReference type="PANTHER" id="PTHR47962:SF5">
    <property type="entry name" value="ATP-DEPENDENT HELICASE LHR-RELATED"/>
    <property type="match status" value="1"/>
</dbReference>
<dbReference type="InterPro" id="IPR055368">
    <property type="entry name" value="WH3_Lhr"/>
</dbReference>
<dbReference type="Pfam" id="PF19306">
    <property type="entry name" value="WHD_Lhr"/>
    <property type="match status" value="1"/>
</dbReference>
<dbReference type="PROSITE" id="PS51192">
    <property type="entry name" value="HELICASE_ATP_BIND_1"/>
    <property type="match status" value="1"/>
</dbReference>
<name>A0ABY8PV83_9ACTN</name>
<dbReference type="InterPro" id="IPR055367">
    <property type="entry name" value="WH4_Lhr"/>
</dbReference>
<evidence type="ECO:0000256" key="7">
    <source>
        <dbReference type="ARBA" id="ARBA00023204"/>
    </source>
</evidence>
<dbReference type="InterPro" id="IPR045628">
    <property type="entry name" value="Lhr_WH_dom"/>
</dbReference>
<evidence type="ECO:0000259" key="10">
    <source>
        <dbReference type="PROSITE" id="PS51192"/>
    </source>
</evidence>
<accession>A0ABY8PV83</accession>
<evidence type="ECO:0000256" key="5">
    <source>
        <dbReference type="ARBA" id="ARBA00022840"/>
    </source>
</evidence>
<evidence type="ECO:0000256" key="4">
    <source>
        <dbReference type="ARBA" id="ARBA00022806"/>
    </source>
</evidence>
<dbReference type="PROSITE" id="PS51194">
    <property type="entry name" value="HELICASE_CTER"/>
    <property type="match status" value="1"/>
</dbReference>
<dbReference type="Pfam" id="PF00270">
    <property type="entry name" value="DEAD"/>
    <property type="match status" value="1"/>
</dbReference>
<dbReference type="PANTHER" id="PTHR47962">
    <property type="entry name" value="ATP-DEPENDENT HELICASE LHR-RELATED-RELATED"/>
    <property type="match status" value="1"/>
</dbReference>
<feature type="compositionally biased region" description="Basic residues" evidence="9">
    <location>
        <begin position="1260"/>
        <end position="1277"/>
    </location>
</feature>
<keyword evidence="5" id="KW-0067">ATP-binding</keyword>
<keyword evidence="8" id="KW-0413">Isomerase</keyword>
<dbReference type="Pfam" id="PF23234">
    <property type="entry name" value="WHD_4th_Lhr"/>
    <property type="match status" value="1"/>
</dbReference>
<dbReference type="SMART" id="SM00487">
    <property type="entry name" value="DEXDc"/>
    <property type="match status" value="1"/>
</dbReference>
<keyword evidence="6" id="KW-0238">DNA-binding</keyword>
<dbReference type="Pfam" id="PF08494">
    <property type="entry name" value="DEAD_assoc"/>
    <property type="match status" value="1"/>
</dbReference>
<evidence type="ECO:0000256" key="2">
    <source>
        <dbReference type="ARBA" id="ARBA00022763"/>
    </source>
</evidence>
<dbReference type="CDD" id="cd17922">
    <property type="entry name" value="DEXHc_LHR-like"/>
    <property type="match status" value="1"/>
</dbReference>
<evidence type="ECO:0000313" key="12">
    <source>
        <dbReference type="EMBL" id="WGT46363.1"/>
    </source>
</evidence>
<dbReference type="InterPro" id="IPR014001">
    <property type="entry name" value="Helicase_ATP-bd"/>
</dbReference>